<keyword evidence="1" id="KW-1133">Transmembrane helix</keyword>
<gene>
    <name evidence="2" type="ORF">HRQ87_12960</name>
</gene>
<evidence type="ECO:0000313" key="2">
    <source>
        <dbReference type="EMBL" id="NSX55714.1"/>
    </source>
</evidence>
<accession>A0ABX2IS38</accession>
<dbReference type="Pfam" id="PF05675">
    <property type="entry name" value="DUF817"/>
    <property type="match status" value="1"/>
</dbReference>
<reference evidence="2 3" key="1">
    <citation type="submission" date="2020-06" db="EMBL/GenBank/DDBJ databases">
        <title>Sulfitobacter algicola sp. nov., isolated from green algae.</title>
        <authorList>
            <person name="Wang C."/>
        </authorList>
    </citation>
    <scope>NUCLEOTIDE SEQUENCE [LARGE SCALE GENOMIC DNA]</scope>
    <source>
        <strain evidence="2 3">1151</strain>
    </source>
</reference>
<comment type="caution">
    <text evidence="2">The sequence shown here is derived from an EMBL/GenBank/DDBJ whole genome shotgun (WGS) entry which is preliminary data.</text>
</comment>
<name>A0ABX2IS38_9RHOB</name>
<sequence>MKQNLSIERRLGDWFRQRLHPYISELILFVLKQAWACLFGGLLLVLIIVTSLIWQDDWPIYRYDFLFACAITLQIGFLVFKLETWREAKVILLFHIVGTIMEIFKIHAGSWAYPEPGYIKLMGVPLFSGFMYAAVGSFMARVIRIFDMRFAPYPPFWTTVLLAIAIYANFFLHHFTIDIRYALFAATLILFWRTRIWFYIGSTPRWMPLPLAAFLTAFFMWIAENIGTMTGTWLYAGQSQLEMVRFAKLGSWYLLLYVSFLLVTLVIREAISRDPWQPKAFKSPKTVAI</sequence>
<feature type="transmembrane region" description="Helical" evidence="1">
    <location>
        <begin position="92"/>
        <end position="113"/>
    </location>
</feature>
<dbReference type="RefSeq" id="WP_174138858.1">
    <property type="nucleotide sequence ID" value="NZ_JABUFE010000007.1"/>
</dbReference>
<dbReference type="PIRSF" id="PIRSF009141">
    <property type="entry name" value="UCP009141"/>
    <property type="match status" value="1"/>
</dbReference>
<feature type="transmembrane region" description="Helical" evidence="1">
    <location>
        <begin position="119"/>
        <end position="143"/>
    </location>
</feature>
<dbReference type="InterPro" id="IPR008535">
    <property type="entry name" value="DUF817"/>
</dbReference>
<evidence type="ECO:0000313" key="3">
    <source>
        <dbReference type="Proteomes" id="UP000777935"/>
    </source>
</evidence>
<dbReference type="Proteomes" id="UP000777935">
    <property type="component" value="Unassembled WGS sequence"/>
</dbReference>
<keyword evidence="1" id="KW-0812">Transmembrane</keyword>
<dbReference type="EMBL" id="JABUFE010000007">
    <property type="protein sequence ID" value="NSX55714.1"/>
    <property type="molecule type" value="Genomic_DNA"/>
</dbReference>
<feature type="transmembrane region" description="Helical" evidence="1">
    <location>
        <begin position="251"/>
        <end position="271"/>
    </location>
</feature>
<feature type="transmembrane region" description="Helical" evidence="1">
    <location>
        <begin position="181"/>
        <end position="200"/>
    </location>
</feature>
<feature type="transmembrane region" description="Helical" evidence="1">
    <location>
        <begin position="212"/>
        <end position="236"/>
    </location>
</feature>
<evidence type="ECO:0000256" key="1">
    <source>
        <dbReference type="SAM" id="Phobius"/>
    </source>
</evidence>
<keyword evidence="1" id="KW-0472">Membrane</keyword>
<keyword evidence="3" id="KW-1185">Reference proteome</keyword>
<feature type="transmembrane region" description="Helical" evidence="1">
    <location>
        <begin position="26"/>
        <end position="54"/>
    </location>
</feature>
<feature type="transmembrane region" description="Helical" evidence="1">
    <location>
        <begin position="155"/>
        <end position="175"/>
    </location>
</feature>
<feature type="transmembrane region" description="Helical" evidence="1">
    <location>
        <begin position="60"/>
        <end position="80"/>
    </location>
</feature>
<proteinExistence type="predicted"/>
<organism evidence="2 3">
    <name type="scientific">Parasulfitobacter algicola</name>
    <dbReference type="NCBI Taxonomy" id="2614809"/>
    <lineage>
        <taxon>Bacteria</taxon>
        <taxon>Pseudomonadati</taxon>
        <taxon>Pseudomonadota</taxon>
        <taxon>Alphaproteobacteria</taxon>
        <taxon>Rhodobacterales</taxon>
        <taxon>Roseobacteraceae</taxon>
        <taxon>Parasulfitobacter</taxon>
    </lineage>
</organism>
<protein>
    <submittedName>
        <fullName evidence="2">DUF817 domain-containing protein</fullName>
    </submittedName>
</protein>